<keyword evidence="1 4" id="KW-0489">Methyltransferase</keyword>
<dbReference type="RefSeq" id="WP_377561438.1">
    <property type="nucleotide sequence ID" value="NZ_JBHTJZ010000002.1"/>
</dbReference>
<comment type="caution">
    <text evidence="4">Lacks conserved residue(s) required for the propagation of feature annotation.</text>
</comment>
<dbReference type="GO" id="GO:0032259">
    <property type="term" value="P:methylation"/>
    <property type="evidence" value="ECO:0007669"/>
    <property type="project" value="UniProtKB-KW"/>
</dbReference>
<feature type="binding site" evidence="4">
    <location>
        <position position="177"/>
    </location>
    <ligand>
        <name>S-adenosyl-L-methionine</name>
        <dbReference type="ChEBI" id="CHEBI:59789"/>
    </ligand>
</feature>
<evidence type="ECO:0000313" key="8">
    <source>
        <dbReference type="Proteomes" id="UP001596989"/>
    </source>
</evidence>
<comment type="caution">
    <text evidence="7">The sequence shown here is derived from an EMBL/GenBank/DDBJ whole genome shotgun (WGS) entry which is preliminary data.</text>
</comment>
<dbReference type="InterPro" id="IPR040758">
    <property type="entry name" value="PrmC_N"/>
</dbReference>
<dbReference type="CDD" id="cd02440">
    <property type="entry name" value="AdoMet_MTases"/>
    <property type="match status" value="1"/>
</dbReference>
<feature type="binding site" evidence="4">
    <location>
        <begin position="230"/>
        <end position="233"/>
    </location>
    <ligand>
        <name>substrate</name>
    </ligand>
</feature>
<dbReference type="SUPFAM" id="SSF53335">
    <property type="entry name" value="S-adenosyl-L-methionine-dependent methyltransferases"/>
    <property type="match status" value="1"/>
</dbReference>
<comment type="catalytic activity">
    <reaction evidence="4">
        <text>L-glutaminyl-[peptide chain release factor] + S-adenosyl-L-methionine = N(5)-methyl-L-glutaminyl-[peptide chain release factor] + S-adenosyl-L-homocysteine + H(+)</text>
        <dbReference type="Rhea" id="RHEA:42896"/>
        <dbReference type="Rhea" id="RHEA-COMP:10271"/>
        <dbReference type="Rhea" id="RHEA-COMP:10272"/>
        <dbReference type="ChEBI" id="CHEBI:15378"/>
        <dbReference type="ChEBI" id="CHEBI:30011"/>
        <dbReference type="ChEBI" id="CHEBI:57856"/>
        <dbReference type="ChEBI" id="CHEBI:59789"/>
        <dbReference type="ChEBI" id="CHEBI:61891"/>
        <dbReference type="EC" id="2.1.1.297"/>
    </reaction>
</comment>
<dbReference type="InterPro" id="IPR029063">
    <property type="entry name" value="SAM-dependent_MTases_sf"/>
</dbReference>
<dbReference type="NCBIfam" id="TIGR03534">
    <property type="entry name" value="RF_mod_PrmC"/>
    <property type="match status" value="1"/>
</dbReference>
<accession>A0ABW3HK07</accession>
<evidence type="ECO:0000259" key="5">
    <source>
        <dbReference type="Pfam" id="PF13649"/>
    </source>
</evidence>
<keyword evidence="3 4" id="KW-0949">S-adenosyl-L-methionine</keyword>
<gene>
    <name evidence="4 7" type="primary">prmC</name>
    <name evidence="7" type="ORF">ACFQ2I_00310</name>
</gene>
<dbReference type="InterPro" id="IPR004556">
    <property type="entry name" value="HemK-like"/>
</dbReference>
<dbReference type="PROSITE" id="PS00092">
    <property type="entry name" value="N6_MTASE"/>
    <property type="match status" value="1"/>
</dbReference>
<dbReference type="EMBL" id="JBHTJZ010000002">
    <property type="protein sequence ID" value="MFD0957834.1"/>
    <property type="molecule type" value="Genomic_DNA"/>
</dbReference>
<sequence length="325" mass="35217">MDNKSNTDIIFSEGLTVREACRKAAAWLAAQAVEEADSNAELLLMHVLELDRAALLLAWNDPFPLHKGEQWQALLRRKACGEPIQYMIGEQWFYGRPFTVTPAVLIPRPETELLVEAVLTAADRLWPAAERPSEPHSAGAGAGAAAGPTVVDVGTGSGAIAVTLAAQRHDWRVSASDLSPDALEVARRNAARHGVADRVQFLQGDLLAPYLRGCGSGGRGDVSIDALVSNPPYIPAADLPGLQREVREFEPHLALDGGADGLDPYRRMLEQLRELPQLPRLVAFELGIGQPSVVTDMMREMGAWSSIAIIKDYAGIERHIIATQE</sequence>
<feature type="domain" description="Release factor glutamine methyltransferase N-terminal" evidence="6">
    <location>
        <begin position="19"/>
        <end position="89"/>
    </location>
</feature>
<evidence type="ECO:0000256" key="4">
    <source>
        <dbReference type="HAMAP-Rule" id="MF_02126"/>
    </source>
</evidence>
<dbReference type="Pfam" id="PF17827">
    <property type="entry name" value="PrmC_N"/>
    <property type="match status" value="1"/>
</dbReference>
<reference evidence="8" key="1">
    <citation type="journal article" date="2019" name="Int. J. Syst. Evol. Microbiol.">
        <title>The Global Catalogue of Microorganisms (GCM) 10K type strain sequencing project: providing services to taxonomists for standard genome sequencing and annotation.</title>
        <authorList>
            <consortium name="The Broad Institute Genomics Platform"/>
            <consortium name="The Broad Institute Genome Sequencing Center for Infectious Disease"/>
            <person name="Wu L."/>
            <person name="Ma J."/>
        </authorList>
    </citation>
    <scope>NUCLEOTIDE SEQUENCE [LARGE SCALE GENOMIC DNA]</scope>
    <source>
        <strain evidence="8">CCUG 59129</strain>
    </source>
</reference>
<keyword evidence="2 4" id="KW-0808">Transferase</keyword>
<dbReference type="PANTHER" id="PTHR18895:SF74">
    <property type="entry name" value="MTRF1L RELEASE FACTOR GLUTAMINE METHYLTRANSFERASE"/>
    <property type="match status" value="1"/>
</dbReference>
<protein>
    <recommendedName>
        <fullName evidence="4">Release factor glutamine methyltransferase</fullName>
        <shortName evidence="4">RF MTase</shortName>
        <ecNumber evidence="4">2.1.1.297</ecNumber>
    </recommendedName>
    <alternativeName>
        <fullName evidence="4">N5-glutamine methyltransferase PrmC</fullName>
    </alternativeName>
    <alternativeName>
        <fullName evidence="4">Protein-(glutamine-N5) MTase PrmC</fullName>
    </alternativeName>
    <alternativeName>
        <fullName evidence="4">Protein-glutamine N-methyltransferase PrmC</fullName>
    </alternativeName>
</protein>
<dbReference type="Gene3D" id="1.10.8.10">
    <property type="entry name" value="DNA helicase RuvA subunit, C-terminal domain"/>
    <property type="match status" value="1"/>
</dbReference>
<dbReference type="InterPro" id="IPR019874">
    <property type="entry name" value="RF_methyltr_PrmC"/>
</dbReference>
<comment type="similarity">
    <text evidence="4">Belongs to the protein N5-glutamine methyltransferase family. PrmC subfamily.</text>
</comment>
<dbReference type="HAMAP" id="MF_02126">
    <property type="entry name" value="RF_methyltr_PrmC"/>
    <property type="match status" value="1"/>
</dbReference>
<comment type="function">
    <text evidence="4">Methylates the class 1 translation termination release factors RF1/PrfA and RF2/PrfB on the glutamine residue of the universally conserved GGQ motif.</text>
</comment>
<dbReference type="NCBIfam" id="TIGR00536">
    <property type="entry name" value="hemK_fam"/>
    <property type="match status" value="1"/>
</dbReference>
<dbReference type="Gene3D" id="3.40.50.150">
    <property type="entry name" value="Vaccinia Virus protein VP39"/>
    <property type="match status" value="1"/>
</dbReference>
<dbReference type="Proteomes" id="UP001596989">
    <property type="component" value="Unassembled WGS sequence"/>
</dbReference>
<evidence type="ECO:0000256" key="1">
    <source>
        <dbReference type="ARBA" id="ARBA00022603"/>
    </source>
</evidence>
<feature type="binding site" evidence="4">
    <location>
        <position position="230"/>
    </location>
    <ligand>
        <name>S-adenosyl-L-methionine</name>
        <dbReference type="ChEBI" id="CHEBI:59789"/>
    </ligand>
</feature>
<dbReference type="Pfam" id="PF13649">
    <property type="entry name" value="Methyltransf_25"/>
    <property type="match status" value="1"/>
</dbReference>
<feature type="domain" description="Methyltransferase" evidence="5">
    <location>
        <begin position="150"/>
        <end position="208"/>
    </location>
</feature>
<evidence type="ECO:0000256" key="3">
    <source>
        <dbReference type="ARBA" id="ARBA00022691"/>
    </source>
</evidence>
<name>A0ABW3HK07_9BACL</name>
<dbReference type="InterPro" id="IPR050320">
    <property type="entry name" value="N5-glutamine_MTase"/>
</dbReference>
<organism evidence="7 8">
    <name type="scientific">Paenibacillus chungangensis</name>
    <dbReference type="NCBI Taxonomy" id="696535"/>
    <lineage>
        <taxon>Bacteria</taxon>
        <taxon>Bacillati</taxon>
        <taxon>Bacillota</taxon>
        <taxon>Bacilli</taxon>
        <taxon>Bacillales</taxon>
        <taxon>Paenibacillaceae</taxon>
        <taxon>Paenibacillus</taxon>
    </lineage>
</organism>
<evidence type="ECO:0000313" key="7">
    <source>
        <dbReference type="EMBL" id="MFD0957834.1"/>
    </source>
</evidence>
<proteinExistence type="inferred from homology"/>
<evidence type="ECO:0000259" key="6">
    <source>
        <dbReference type="Pfam" id="PF17827"/>
    </source>
</evidence>
<dbReference type="GO" id="GO:0102559">
    <property type="term" value="F:peptide chain release factor N(5)-glutamine methyltransferase activity"/>
    <property type="evidence" value="ECO:0007669"/>
    <property type="project" value="UniProtKB-EC"/>
</dbReference>
<dbReference type="EC" id="2.1.1.297" evidence="4"/>
<feature type="binding site" evidence="4">
    <location>
        <begin position="154"/>
        <end position="158"/>
    </location>
    <ligand>
        <name>S-adenosyl-L-methionine</name>
        <dbReference type="ChEBI" id="CHEBI:59789"/>
    </ligand>
</feature>
<dbReference type="InterPro" id="IPR041698">
    <property type="entry name" value="Methyltransf_25"/>
</dbReference>
<dbReference type="PANTHER" id="PTHR18895">
    <property type="entry name" value="HEMK METHYLTRANSFERASE"/>
    <property type="match status" value="1"/>
</dbReference>
<dbReference type="InterPro" id="IPR002052">
    <property type="entry name" value="DNA_methylase_N6_adenine_CS"/>
</dbReference>
<evidence type="ECO:0000256" key="2">
    <source>
        <dbReference type="ARBA" id="ARBA00022679"/>
    </source>
</evidence>
<keyword evidence="8" id="KW-1185">Reference proteome</keyword>